<evidence type="ECO:0000313" key="1">
    <source>
        <dbReference type="EMBL" id="KAL0134810.1"/>
    </source>
</evidence>
<proteinExistence type="predicted"/>
<comment type="caution">
    <text evidence="1">The sequence shown here is derived from an EMBL/GenBank/DDBJ whole genome shotgun (WGS) entry which is preliminary data.</text>
</comment>
<dbReference type="Proteomes" id="UP001430953">
    <property type="component" value="Unassembled WGS sequence"/>
</dbReference>
<dbReference type="AlphaFoldDB" id="A0AAW2H5F5"/>
<keyword evidence="2" id="KW-1185">Reference proteome</keyword>
<accession>A0AAW2H5F5</accession>
<name>A0AAW2H5F5_9HYME</name>
<organism evidence="1 2">
    <name type="scientific">Cardiocondyla obscurior</name>
    <dbReference type="NCBI Taxonomy" id="286306"/>
    <lineage>
        <taxon>Eukaryota</taxon>
        <taxon>Metazoa</taxon>
        <taxon>Ecdysozoa</taxon>
        <taxon>Arthropoda</taxon>
        <taxon>Hexapoda</taxon>
        <taxon>Insecta</taxon>
        <taxon>Pterygota</taxon>
        <taxon>Neoptera</taxon>
        <taxon>Endopterygota</taxon>
        <taxon>Hymenoptera</taxon>
        <taxon>Apocrita</taxon>
        <taxon>Aculeata</taxon>
        <taxon>Formicoidea</taxon>
        <taxon>Formicidae</taxon>
        <taxon>Myrmicinae</taxon>
        <taxon>Cardiocondyla</taxon>
    </lineage>
</organism>
<sequence length="80" mass="9357">MSKSSSKNSRKKRFHSRVFRMALHKKIIDLLNSLVCGLSRFLRIHPKVDRQTQDIEQVRRVHQRGIVYLVPENTATLLSS</sequence>
<reference evidence="1 2" key="1">
    <citation type="submission" date="2023-03" db="EMBL/GenBank/DDBJ databases">
        <title>High recombination rates correlate with genetic variation in Cardiocondyla obscurior ants.</title>
        <authorList>
            <person name="Errbii M."/>
        </authorList>
    </citation>
    <scope>NUCLEOTIDE SEQUENCE [LARGE SCALE GENOMIC DNA]</scope>
    <source>
        <strain evidence="1">Alpha-2009</strain>
        <tissue evidence="1">Whole body</tissue>
    </source>
</reference>
<gene>
    <name evidence="1" type="ORF">PUN28_001524</name>
</gene>
<evidence type="ECO:0000313" key="2">
    <source>
        <dbReference type="Proteomes" id="UP001430953"/>
    </source>
</evidence>
<protein>
    <submittedName>
        <fullName evidence="1">Uncharacterized protein</fullName>
    </submittedName>
</protein>
<dbReference type="EMBL" id="JADYXP020000001">
    <property type="protein sequence ID" value="KAL0134810.1"/>
    <property type="molecule type" value="Genomic_DNA"/>
</dbReference>